<sequence length="49" mass="5783">MARPGLYDMPKSWMIHKLNRRTVYATSYRIALCHRAYTKCIGQVTRKPV</sequence>
<dbReference type="Proteomes" id="UP000011713">
    <property type="component" value="Unassembled WGS sequence"/>
</dbReference>
<dbReference type="EnsemblProtists" id="HpaT803992">
    <property type="protein sequence ID" value="HpaP803992"/>
    <property type="gene ID" value="HpaG803992"/>
</dbReference>
<dbReference type="AlphaFoldDB" id="M4BCH6"/>
<protein>
    <submittedName>
        <fullName evidence="1">Uncharacterized protein</fullName>
    </submittedName>
</protein>
<reference evidence="1" key="2">
    <citation type="submission" date="2015-06" db="UniProtKB">
        <authorList>
            <consortium name="EnsemblProtists"/>
        </authorList>
    </citation>
    <scope>IDENTIFICATION</scope>
    <source>
        <strain evidence="1">Emoy2</strain>
    </source>
</reference>
<dbReference type="EMBL" id="JH598136">
    <property type="status" value="NOT_ANNOTATED_CDS"/>
    <property type="molecule type" value="Genomic_DNA"/>
</dbReference>
<proteinExistence type="predicted"/>
<dbReference type="InParanoid" id="M4BCH6"/>
<dbReference type="VEuPathDB" id="FungiDB:HpaG803992"/>
<dbReference type="HOGENOM" id="CLU_3145686_0_0_1"/>
<name>M4BCH6_HYAAE</name>
<evidence type="ECO:0000313" key="1">
    <source>
        <dbReference type="EnsemblProtists" id="HpaP803992"/>
    </source>
</evidence>
<accession>M4BCH6</accession>
<evidence type="ECO:0000313" key="2">
    <source>
        <dbReference type="Proteomes" id="UP000011713"/>
    </source>
</evidence>
<organism evidence="1 2">
    <name type="scientific">Hyaloperonospora arabidopsidis (strain Emoy2)</name>
    <name type="common">Downy mildew agent</name>
    <name type="synonym">Peronospora arabidopsidis</name>
    <dbReference type="NCBI Taxonomy" id="559515"/>
    <lineage>
        <taxon>Eukaryota</taxon>
        <taxon>Sar</taxon>
        <taxon>Stramenopiles</taxon>
        <taxon>Oomycota</taxon>
        <taxon>Peronosporomycetes</taxon>
        <taxon>Peronosporales</taxon>
        <taxon>Peronosporaceae</taxon>
        <taxon>Hyaloperonospora</taxon>
    </lineage>
</organism>
<keyword evidence="2" id="KW-1185">Reference proteome</keyword>
<reference evidence="2" key="1">
    <citation type="journal article" date="2010" name="Science">
        <title>Signatures of adaptation to obligate biotrophy in the Hyaloperonospora arabidopsidis genome.</title>
        <authorList>
            <person name="Baxter L."/>
            <person name="Tripathy S."/>
            <person name="Ishaque N."/>
            <person name="Boot N."/>
            <person name="Cabral A."/>
            <person name="Kemen E."/>
            <person name="Thines M."/>
            <person name="Ah-Fong A."/>
            <person name="Anderson R."/>
            <person name="Badejoko W."/>
            <person name="Bittner-Eddy P."/>
            <person name="Boore J.L."/>
            <person name="Chibucos M.C."/>
            <person name="Coates M."/>
            <person name="Dehal P."/>
            <person name="Delehaunty K."/>
            <person name="Dong S."/>
            <person name="Downton P."/>
            <person name="Dumas B."/>
            <person name="Fabro G."/>
            <person name="Fronick C."/>
            <person name="Fuerstenberg S.I."/>
            <person name="Fulton L."/>
            <person name="Gaulin E."/>
            <person name="Govers F."/>
            <person name="Hughes L."/>
            <person name="Humphray S."/>
            <person name="Jiang R.H."/>
            <person name="Judelson H."/>
            <person name="Kamoun S."/>
            <person name="Kyung K."/>
            <person name="Meijer H."/>
            <person name="Minx P."/>
            <person name="Morris P."/>
            <person name="Nelson J."/>
            <person name="Phuntumart V."/>
            <person name="Qutob D."/>
            <person name="Rehmany A."/>
            <person name="Rougon-Cardoso A."/>
            <person name="Ryden P."/>
            <person name="Torto-Alalibo T."/>
            <person name="Studholme D."/>
            <person name="Wang Y."/>
            <person name="Win J."/>
            <person name="Wood J."/>
            <person name="Clifton S.W."/>
            <person name="Rogers J."/>
            <person name="Van den Ackerveken G."/>
            <person name="Jones J.D."/>
            <person name="McDowell J.M."/>
            <person name="Beynon J."/>
            <person name="Tyler B.M."/>
        </authorList>
    </citation>
    <scope>NUCLEOTIDE SEQUENCE [LARGE SCALE GENOMIC DNA]</scope>
    <source>
        <strain evidence="2">Emoy2</strain>
    </source>
</reference>